<evidence type="ECO:0000313" key="3">
    <source>
        <dbReference type="EMBL" id="KAJ8759139.1"/>
    </source>
</evidence>
<evidence type="ECO:0000313" key="4">
    <source>
        <dbReference type="Proteomes" id="UP001159364"/>
    </source>
</evidence>
<comment type="caution">
    <text evidence="3">The sequence shown here is derived from an EMBL/GenBank/DDBJ whole genome shotgun (WGS) entry which is preliminary data.</text>
</comment>
<gene>
    <name evidence="3" type="ORF">K2173_004146</name>
</gene>
<dbReference type="AlphaFoldDB" id="A0AAV8SYD0"/>
<dbReference type="Proteomes" id="UP001159364">
    <property type="component" value="Linkage Group LG07"/>
</dbReference>
<keyword evidence="2" id="KW-0472">Membrane</keyword>
<dbReference type="EMBL" id="JAIWQS010000007">
    <property type="protein sequence ID" value="KAJ8759139.1"/>
    <property type="molecule type" value="Genomic_DNA"/>
</dbReference>
<sequence length="144" mass="16683">MGDEMVTRKDDPNKPRNPFPLFPRFHITFPFFNPPREAESVVKQESKPEAVLEKEDEYRKPNTVSFPNPRPILPLPLDVESEESSGRTHNPVVIWQVYALGGFFILKWAWARWQERKDRARKESDDGNKSPDGYQSPAEDGESL</sequence>
<keyword evidence="2" id="KW-1133">Transmembrane helix</keyword>
<name>A0AAV8SYD0_9ROSI</name>
<reference evidence="3 4" key="1">
    <citation type="submission" date="2021-09" db="EMBL/GenBank/DDBJ databases">
        <title>Genomic insights and catalytic innovation underlie evolution of tropane alkaloids biosynthesis.</title>
        <authorList>
            <person name="Wang Y.-J."/>
            <person name="Tian T."/>
            <person name="Huang J.-P."/>
            <person name="Huang S.-X."/>
        </authorList>
    </citation>
    <scope>NUCLEOTIDE SEQUENCE [LARGE SCALE GENOMIC DNA]</scope>
    <source>
        <strain evidence="3">KIB-2018</strain>
        <tissue evidence="3">Leaf</tissue>
    </source>
</reference>
<feature type="transmembrane region" description="Helical" evidence="2">
    <location>
        <begin position="93"/>
        <end position="111"/>
    </location>
</feature>
<dbReference type="GO" id="GO:0009507">
    <property type="term" value="C:chloroplast"/>
    <property type="evidence" value="ECO:0007669"/>
    <property type="project" value="TreeGrafter"/>
</dbReference>
<keyword evidence="4" id="KW-1185">Reference proteome</keyword>
<feature type="region of interest" description="Disordered" evidence="1">
    <location>
        <begin position="117"/>
        <end position="144"/>
    </location>
</feature>
<evidence type="ECO:0000256" key="1">
    <source>
        <dbReference type="SAM" id="MobiDB-lite"/>
    </source>
</evidence>
<dbReference type="PANTHER" id="PTHR36374">
    <property type="entry name" value="OS01G0969000 PROTEIN"/>
    <property type="match status" value="1"/>
</dbReference>
<evidence type="ECO:0000256" key="2">
    <source>
        <dbReference type="SAM" id="Phobius"/>
    </source>
</evidence>
<dbReference type="PANTHER" id="PTHR36374:SF1">
    <property type="entry name" value="OS01G0969000 PROTEIN"/>
    <property type="match status" value="1"/>
</dbReference>
<keyword evidence="2" id="KW-0812">Transmembrane</keyword>
<feature type="compositionally biased region" description="Basic and acidic residues" evidence="1">
    <location>
        <begin position="40"/>
        <end position="60"/>
    </location>
</feature>
<proteinExistence type="predicted"/>
<protein>
    <submittedName>
        <fullName evidence="3">Uncharacterized protein</fullName>
    </submittedName>
</protein>
<feature type="compositionally biased region" description="Basic and acidic residues" evidence="1">
    <location>
        <begin position="117"/>
        <end position="129"/>
    </location>
</feature>
<accession>A0AAV8SYD0</accession>
<feature type="region of interest" description="Disordered" evidence="1">
    <location>
        <begin position="40"/>
        <end position="86"/>
    </location>
</feature>
<organism evidence="3 4">
    <name type="scientific">Erythroxylum novogranatense</name>
    <dbReference type="NCBI Taxonomy" id="1862640"/>
    <lineage>
        <taxon>Eukaryota</taxon>
        <taxon>Viridiplantae</taxon>
        <taxon>Streptophyta</taxon>
        <taxon>Embryophyta</taxon>
        <taxon>Tracheophyta</taxon>
        <taxon>Spermatophyta</taxon>
        <taxon>Magnoliopsida</taxon>
        <taxon>eudicotyledons</taxon>
        <taxon>Gunneridae</taxon>
        <taxon>Pentapetalae</taxon>
        <taxon>rosids</taxon>
        <taxon>fabids</taxon>
        <taxon>Malpighiales</taxon>
        <taxon>Erythroxylaceae</taxon>
        <taxon>Erythroxylum</taxon>
    </lineage>
</organism>